<keyword evidence="5 8" id="KW-0560">Oxidoreductase</keyword>
<evidence type="ECO:0000256" key="1">
    <source>
        <dbReference type="ARBA" id="ARBA00001974"/>
    </source>
</evidence>
<dbReference type="GO" id="GO:0016614">
    <property type="term" value="F:oxidoreductase activity, acting on CH-OH group of donors"/>
    <property type="evidence" value="ECO:0007669"/>
    <property type="project" value="InterPro"/>
</dbReference>
<dbReference type="GO" id="GO:0050660">
    <property type="term" value="F:flavin adenine dinucleotide binding"/>
    <property type="evidence" value="ECO:0007669"/>
    <property type="project" value="InterPro"/>
</dbReference>
<keyword evidence="3" id="KW-0285">Flavoprotein</keyword>
<dbReference type="eggNOG" id="COG2303">
    <property type="taxonomic scope" value="Bacteria"/>
</dbReference>
<comment type="cofactor">
    <cofactor evidence="1">
        <name>FAD</name>
        <dbReference type="ChEBI" id="CHEBI:57692"/>
    </cofactor>
</comment>
<sequence length="617" mass="68284">MENARMNLITPHQAEQTDYDVVIVGGGIAGSLMAKTLTRGGKRCLILEAGDGDNLHYAGYRHTLQRYRQHPGKNHQVSGPRNVNAPAPHDTALQPLMPDGYDDRGYLVQRGPLPFSSTYCRQLGGTSLQWLGSAMRMLPEDFELQSRYGIGLDWPLRYNDLEPWYRAAEYELGVSANVEEQAYLGIRFPPDYVYPMQGLPPAWGDRQLARRLNGMTVMEDGQATPLTLRGTPSARNGVPHPGYDHGHGYHPRGAAGSPHLGLRCSGNSYCTPLCPTQARYNALKTLEDADPALLDVVTCSVAHKLLIDPSTDAITGVQFRHYVHQETALHHLHTVSARRYVLAGNAIANAVLLLASDACKGNDLVGRHLMDHPVLPVWGRADAPLWPMRGPLATSGIEAMRSGPARAHRAAYRIELSNDGWRWPVNALYHDIEHLLAEPLCGARLRSQMRERLSRQFSARCLVEQLPEYNNRVTIHPDYRDALGNHRPVIHYDLSLYTRTGVARAGNAMRQICRHAGIRDHSHYSPDDPGYFTCQGQPLAFVGAGHIAGTHCMGSSPHHSVVDRQQRSWIHKNLYLVGAGNMVSMGTAPPTLTLAALTLWAARTILSELDRMCASTR</sequence>
<dbReference type="EC" id="1.4.3.3" evidence="8"/>
<proteinExistence type="inferred from homology"/>
<evidence type="ECO:0000256" key="3">
    <source>
        <dbReference type="ARBA" id="ARBA00022630"/>
    </source>
</evidence>
<dbReference type="Gene3D" id="3.50.50.60">
    <property type="entry name" value="FAD/NAD(P)-binding domain"/>
    <property type="match status" value="2"/>
</dbReference>
<keyword evidence="4" id="KW-0274">FAD</keyword>
<organism evidence="8 9">
    <name type="scientific">Dickeya dadantii (strain 3937)</name>
    <name type="common">Erwinia chrysanthemi (strain 3937)</name>
    <dbReference type="NCBI Taxonomy" id="198628"/>
    <lineage>
        <taxon>Bacteria</taxon>
        <taxon>Pseudomonadati</taxon>
        <taxon>Pseudomonadota</taxon>
        <taxon>Gammaproteobacteria</taxon>
        <taxon>Enterobacterales</taxon>
        <taxon>Pectobacteriaceae</taxon>
        <taxon>Dickeya</taxon>
    </lineage>
</organism>
<dbReference type="HOGENOM" id="CLU_008878_4_1_6"/>
<comment type="similarity">
    <text evidence="2">Belongs to the GMC oxidoreductase family.</text>
</comment>
<dbReference type="InterPro" id="IPR036188">
    <property type="entry name" value="FAD/NAD-bd_sf"/>
</dbReference>
<name>E0SCI5_DICD3</name>
<dbReference type="Pfam" id="PF00732">
    <property type="entry name" value="GMC_oxred_N"/>
    <property type="match status" value="1"/>
</dbReference>
<dbReference type="GO" id="GO:0003884">
    <property type="term" value="F:D-amino-acid oxidase activity"/>
    <property type="evidence" value="ECO:0007669"/>
    <property type="project" value="UniProtKB-EC"/>
</dbReference>
<dbReference type="KEGG" id="ddd:Dda3937_01643"/>
<dbReference type="STRING" id="198628.Dda3937_01643"/>
<evidence type="ECO:0000259" key="6">
    <source>
        <dbReference type="Pfam" id="PF00732"/>
    </source>
</evidence>
<dbReference type="SUPFAM" id="SSF51905">
    <property type="entry name" value="FAD/NAD(P)-binding domain"/>
    <property type="match status" value="1"/>
</dbReference>
<dbReference type="AlphaFoldDB" id="E0SCI5"/>
<evidence type="ECO:0000256" key="4">
    <source>
        <dbReference type="ARBA" id="ARBA00022827"/>
    </source>
</evidence>
<protein>
    <submittedName>
        <fullName evidence="8">Glucose-methanol-choline (GMC) oxidoreductase:NAD binding site</fullName>
        <ecNumber evidence="8">1.4.3.3</ecNumber>
    </submittedName>
</protein>
<dbReference type="PANTHER" id="PTHR42784">
    <property type="entry name" value="PYRANOSE 2-OXIDASE"/>
    <property type="match status" value="1"/>
</dbReference>
<evidence type="ECO:0000256" key="5">
    <source>
        <dbReference type="ARBA" id="ARBA00023002"/>
    </source>
</evidence>
<feature type="domain" description="Glucose-methanol-choline oxidoreductase N-terminal" evidence="6">
    <location>
        <begin position="267"/>
        <end position="374"/>
    </location>
</feature>
<evidence type="ECO:0000313" key="9">
    <source>
        <dbReference type="Proteomes" id="UP000006859"/>
    </source>
</evidence>
<gene>
    <name evidence="8" type="ordered locus">Dda3937_01643</name>
</gene>
<accession>E0SCI5</accession>
<evidence type="ECO:0000259" key="7">
    <source>
        <dbReference type="Pfam" id="PF05199"/>
    </source>
</evidence>
<dbReference type="InterPro" id="IPR051473">
    <property type="entry name" value="P2Ox-like"/>
</dbReference>
<evidence type="ECO:0000313" key="8">
    <source>
        <dbReference type="EMBL" id="ADM98509.1"/>
    </source>
</evidence>
<dbReference type="Pfam" id="PF13450">
    <property type="entry name" value="NAD_binding_8"/>
    <property type="match status" value="1"/>
</dbReference>
<dbReference type="EMBL" id="CP002038">
    <property type="protein sequence ID" value="ADM98509.1"/>
    <property type="molecule type" value="Genomic_DNA"/>
</dbReference>
<dbReference type="PANTHER" id="PTHR42784:SF1">
    <property type="entry name" value="PYRANOSE 2-OXIDASE"/>
    <property type="match status" value="1"/>
</dbReference>
<keyword evidence="9" id="KW-1185">Reference proteome</keyword>
<feature type="domain" description="Glucose-methanol-choline oxidoreductase C-terminal" evidence="7">
    <location>
        <begin position="467"/>
        <end position="597"/>
    </location>
</feature>
<dbReference type="InterPro" id="IPR000172">
    <property type="entry name" value="GMC_OxRdtase_N"/>
</dbReference>
<evidence type="ECO:0000256" key="2">
    <source>
        <dbReference type="ARBA" id="ARBA00010790"/>
    </source>
</evidence>
<reference evidence="8 9" key="1">
    <citation type="journal article" date="2011" name="J. Bacteriol.">
        <title>Genome sequence of the plant-pathogenic bacterium Dickeya dadantii 3937.</title>
        <authorList>
            <person name="Glasner J.D."/>
            <person name="Yang C.H."/>
            <person name="Reverchon S."/>
            <person name="Hugouvieux-Cotte-Pattat N."/>
            <person name="Condemine G."/>
            <person name="Bohin J.P."/>
            <person name="Van Gijsegem F."/>
            <person name="Yang S."/>
            <person name="Franza T."/>
            <person name="Expert D."/>
            <person name="Plunkett G. III"/>
            <person name="San Francisco M.J."/>
            <person name="Charkowski A.O."/>
            <person name="Py B."/>
            <person name="Bell K."/>
            <person name="Rauscher L."/>
            <person name="Rodriguez-Palenzuela P."/>
            <person name="Toussaint A."/>
            <person name="Holeva M.C."/>
            <person name="He S.Y."/>
            <person name="Douet V."/>
            <person name="Boccara M."/>
            <person name="Blanco C."/>
            <person name="Toth I."/>
            <person name="Anderson B.D."/>
            <person name="Biehl B.S."/>
            <person name="Mau B."/>
            <person name="Flynn S.M."/>
            <person name="Barras F."/>
            <person name="Lindeberg M."/>
            <person name="Birch P.R."/>
            <person name="Tsuyumu S."/>
            <person name="Shi X."/>
            <person name="Hibbing M."/>
            <person name="Yap M.N."/>
            <person name="Carpentier M."/>
            <person name="Dassa E."/>
            <person name="Umehara M."/>
            <person name="Kim J.F."/>
            <person name="Rusch M."/>
            <person name="Soni P."/>
            <person name="Mayhew G.F."/>
            <person name="Fouts D.E."/>
            <person name="Gill S.R."/>
            <person name="Blattner F.R."/>
            <person name="Keen N.T."/>
            <person name="Perna N.T."/>
        </authorList>
    </citation>
    <scope>NUCLEOTIDE SEQUENCE [LARGE SCALE GENOMIC DNA]</scope>
    <source>
        <strain evidence="8 9">3937</strain>
    </source>
</reference>
<dbReference type="Pfam" id="PF05199">
    <property type="entry name" value="GMC_oxred_C"/>
    <property type="match status" value="1"/>
</dbReference>
<dbReference type="Proteomes" id="UP000006859">
    <property type="component" value="Chromosome"/>
</dbReference>
<dbReference type="InterPro" id="IPR007867">
    <property type="entry name" value="GMC_OxRtase_C"/>
</dbReference>